<keyword evidence="10" id="KW-1133">Transmembrane helix</keyword>
<evidence type="ECO:0000256" key="6">
    <source>
        <dbReference type="ARBA" id="ARBA00023277"/>
    </source>
</evidence>
<dbReference type="CDD" id="cd11296">
    <property type="entry name" value="O-FucT_like"/>
    <property type="match status" value="1"/>
</dbReference>
<organism evidence="11 12">
    <name type="scientific">Linnemannia elongata AG-77</name>
    <dbReference type="NCBI Taxonomy" id="1314771"/>
    <lineage>
        <taxon>Eukaryota</taxon>
        <taxon>Fungi</taxon>
        <taxon>Fungi incertae sedis</taxon>
        <taxon>Mucoromycota</taxon>
        <taxon>Mortierellomycotina</taxon>
        <taxon>Mortierellomycetes</taxon>
        <taxon>Mortierellales</taxon>
        <taxon>Mortierellaceae</taxon>
        <taxon>Linnemannia</taxon>
    </lineage>
</organism>
<accession>A0A197JK28</accession>
<feature type="compositionally biased region" description="Low complexity" evidence="9">
    <location>
        <begin position="57"/>
        <end position="71"/>
    </location>
</feature>
<dbReference type="EMBL" id="KV442077">
    <property type="protein sequence ID" value="OAQ25515.1"/>
    <property type="molecule type" value="Genomic_DNA"/>
</dbReference>
<feature type="compositionally biased region" description="Basic and acidic residues" evidence="9">
    <location>
        <begin position="559"/>
        <end position="575"/>
    </location>
</feature>
<evidence type="ECO:0000256" key="4">
    <source>
        <dbReference type="ARBA" id="ARBA00022824"/>
    </source>
</evidence>
<keyword evidence="6" id="KW-0119">Carbohydrate metabolism</keyword>
<keyword evidence="3" id="KW-0808">Transferase</keyword>
<feature type="region of interest" description="Disordered" evidence="9">
    <location>
        <begin position="539"/>
        <end position="619"/>
    </location>
</feature>
<keyword evidence="4" id="KW-0256">Endoplasmic reticulum</keyword>
<dbReference type="GO" id="GO:0006004">
    <property type="term" value="P:fucose metabolic process"/>
    <property type="evidence" value="ECO:0007669"/>
    <property type="project" value="UniProtKB-KW"/>
</dbReference>
<dbReference type="GO" id="GO:0046922">
    <property type="term" value="F:peptide-O-fucosyltransferase activity"/>
    <property type="evidence" value="ECO:0007669"/>
    <property type="project" value="InterPro"/>
</dbReference>
<protein>
    <recommendedName>
        <fullName evidence="8">GDP-fucose protein O-fucosyltransferase 2</fullName>
    </recommendedName>
</protein>
<comment type="subcellular location">
    <subcellularLocation>
        <location evidence="1">Endoplasmic reticulum</location>
    </subcellularLocation>
</comment>
<feature type="region of interest" description="Disordered" evidence="9">
    <location>
        <begin position="173"/>
        <end position="279"/>
    </location>
</feature>
<reference evidence="11 12" key="1">
    <citation type="submission" date="2016-05" db="EMBL/GenBank/DDBJ databases">
        <title>Genome sequencing reveals origins of a unique bacterial endosymbiosis in the earliest lineages of terrestrial Fungi.</title>
        <authorList>
            <consortium name="DOE Joint Genome Institute"/>
            <person name="Uehling J."/>
            <person name="Gryganskyi A."/>
            <person name="Hameed K."/>
            <person name="Tschaplinski T."/>
            <person name="Misztal P."/>
            <person name="Wu S."/>
            <person name="Desiro A."/>
            <person name="Vande Pol N."/>
            <person name="Du Z.-Y."/>
            <person name="Zienkiewicz A."/>
            <person name="Zienkiewicz K."/>
            <person name="Morin E."/>
            <person name="Tisserant E."/>
            <person name="Splivallo R."/>
            <person name="Hainaut M."/>
            <person name="Henrissat B."/>
            <person name="Ohm R."/>
            <person name="Kuo A."/>
            <person name="Yan J."/>
            <person name="Lipzen A."/>
            <person name="Nolan M."/>
            <person name="Labutti K."/>
            <person name="Barry K."/>
            <person name="Goldstein A."/>
            <person name="Labbe J."/>
            <person name="Schadt C."/>
            <person name="Tuskan G."/>
            <person name="Grigoriev I."/>
            <person name="Martin F."/>
            <person name="Vilgalys R."/>
            <person name="Bonito G."/>
        </authorList>
    </citation>
    <scope>NUCLEOTIDE SEQUENCE [LARGE SCALE GENOMIC DNA]</scope>
    <source>
        <strain evidence="11 12">AG-77</strain>
    </source>
</reference>
<evidence type="ECO:0000256" key="3">
    <source>
        <dbReference type="ARBA" id="ARBA00022679"/>
    </source>
</evidence>
<evidence type="ECO:0000256" key="5">
    <source>
        <dbReference type="ARBA" id="ARBA00023253"/>
    </source>
</evidence>
<evidence type="ECO:0000256" key="8">
    <source>
        <dbReference type="ARBA" id="ARBA00026232"/>
    </source>
</evidence>
<keyword evidence="10" id="KW-0472">Membrane</keyword>
<evidence type="ECO:0000256" key="7">
    <source>
        <dbReference type="ARBA" id="ARBA00025803"/>
    </source>
</evidence>
<keyword evidence="12" id="KW-1185">Reference proteome</keyword>
<gene>
    <name evidence="11" type="ORF">K457DRAFT_22978</name>
</gene>
<feature type="region of interest" description="Disordered" evidence="9">
    <location>
        <begin position="135"/>
        <end position="159"/>
    </location>
</feature>
<dbReference type="GO" id="GO:0005783">
    <property type="term" value="C:endoplasmic reticulum"/>
    <property type="evidence" value="ECO:0007669"/>
    <property type="project" value="UniProtKB-SubCell"/>
</dbReference>
<feature type="compositionally biased region" description="Low complexity" evidence="9">
    <location>
        <begin position="595"/>
        <end position="608"/>
    </location>
</feature>
<dbReference type="OrthoDB" id="1882547at2759"/>
<evidence type="ECO:0000313" key="11">
    <source>
        <dbReference type="EMBL" id="OAQ25515.1"/>
    </source>
</evidence>
<dbReference type="PANTHER" id="PTHR13398">
    <property type="entry name" value="GDP-FUCOSE PROTEIN O-FUCOSYLTRANSFERASE 2"/>
    <property type="match status" value="1"/>
</dbReference>
<feature type="compositionally biased region" description="Acidic residues" evidence="9">
    <location>
        <begin position="227"/>
        <end position="279"/>
    </location>
</feature>
<keyword evidence="5" id="KW-0294">Fucose metabolism</keyword>
<sequence>MSRHTDHSSSDDDQSPIYQAHPPAYQAHPYTHTHTFPIAHSHSITINPSGLSPSSSSSSLVSPILSPSSSQSKKKSLQVTWHPSVNQRQAEKRNRRTALLLAVLLFFSSVTLILVHFSGCNIATGRCQQLRKSEFSSSNNNNAGAASHGRKRLPTPAAGTMYGGEAWMMDQDGLVTGPGRSRSGGNEKTWNLYGRPVGSSSWKNDKSSQDLAAGSDSGVDGGGESGGGDEQEDYMDLDEMDSGSNTDEENGGDVEEFFEDDEYEMDGTSEGDDGEDATEDEDDLLLGLTPGATPQEAYIDIWNEGSDILSEDDFLELEEDYHLVTKTGGSRQQSLDRSLDPNTKYMTYLPYAGLTNQFYGMLRAIMVAKSLGRTLILPPITASSHDKSMQNQPWSDYFDLDTFMQLTGVDVVELKDLRRADRFSAIESLNCHITCGFGSLRPLDFTAKEFLRQWKFDLSMTQLEIETTEFNELVPALRTQENEQMLCITNGYKIAVPKKEEWDLYGRYFYFNPAVDRFFSAALEKLSARNHLQQQQRLYKSEQNRNQQQQEDSLELDEEKQQQQHHNDFDQRVDTNDQPYEHMNSALSTDTRRYNNNNNINNPNAAAPSSHGVAPPSDSYISIHARRGDFIDYCQQQFPHALSSCLPTTQELASRLNDLLVSDPSLRGLPVYVSTNEDRSEELAEFRSMGWQVLEDSFLGASERLGVFGSMMMDQVFMAQAQTLIGVRTSAFSRVGVYRQEDWYGRRAVLM</sequence>
<feature type="compositionally biased region" description="Polar residues" evidence="9">
    <location>
        <begin position="78"/>
        <end position="88"/>
    </location>
</feature>
<evidence type="ECO:0000256" key="1">
    <source>
        <dbReference type="ARBA" id="ARBA00004240"/>
    </source>
</evidence>
<comment type="similarity">
    <text evidence="7">Belongs to the glycosyltransferase 68 family.</text>
</comment>
<keyword evidence="10" id="KW-0812">Transmembrane</keyword>
<dbReference type="Gene3D" id="3.40.50.11340">
    <property type="match status" value="1"/>
</dbReference>
<evidence type="ECO:0000313" key="12">
    <source>
        <dbReference type="Proteomes" id="UP000078512"/>
    </source>
</evidence>
<dbReference type="STRING" id="1314771.A0A197JK28"/>
<comment type="pathway">
    <text evidence="2">Protein modification; protein glycosylation.</text>
</comment>
<evidence type="ECO:0000256" key="9">
    <source>
        <dbReference type="SAM" id="MobiDB-lite"/>
    </source>
</evidence>
<feature type="compositionally biased region" description="Basic and acidic residues" evidence="9">
    <location>
        <begin position="1"/>
        <end position="10"/>
    </location>
</feature>
<evidence type="ECO:0000256" key="2">
    <source>
        <dbReference type="ARBA" id="ARBA00004922"/>
    </source>
</evidence>
<dbReference type="InterPro" id="IPR045130">
    <property type="entry name" value="OFUT2-like"/>
</dbReference>
<dbReference type="PANTHER" id="PTHR13398:SF0">
    <property type="entry name" value="GDP-FUCOSE PROTEIN O-FUCOSYLTRANSFERASE 2"/>
    <property type="match status" value="1"/>
</dbReference>
<proteinExistence type="inferred from homology"/>
<dbReference type="InterPro" id="IPR019378">
    <property type="entry name" value="GDP-Fuc_O-FucTrfase"/>
</dbReference>
<dbReference type="Proteomes" id="UP000078512">
    <property type="component" value="Unassembled WGS sequence"/>
</dbReference>
<evidence type="ECO:0000256" key="10">
    <source>
        <dbReference type="SAM" id="Phobius"/>
    </source>
</evidence>
<dbReference type="Gene3D" id="3.40.50.11350">
    <property type="match status" value="1"/>
</dbReference>
<dbReference type="AlphaFoldDB" id="A0A197JK28"/>
<name>A0A197JK28_9FUNG</name>
<feature type="region of interest" description="Disordered" evidence="9">
    <location>
        <begin position="1"/>
        <end position="24"/>
    </location>
</feature>
<feature type="compositionally biased region" description="Low complexity" evidence="9">
    <location>
        <begin position="136"/>
        <end position="147"/>
    </location>
</feature>
<feature type="transmembrane region" description="Helical" evidence="10">
    <location>
        <begin position="98"/>
        <end position="119"/>
    </location>
</feature>
<dbReference type="Pfam" id="PF10250">
    <property type="entry name" value="O-FucT"/>
    <property type="match status" value="1"/>
</dbReference>
<feature type="region of interest" description="Disordered" evidence="9">
    <location>
        <begin position="57"/>
        <end position="92"/>
    </location>
</feature>